<dbReference type="InterPro" id="IPR010093">
    <property type="entry name" value="SinI_DNA-bd"/>
</dbReference>
<sequence>MACTWLTVPEAAEFLHIDKATLYRYIKQKKLKVNRPGGWAIRICLEELNTFGEEKTHAEAHRP</sequence>
<dbReference type="AlphaFoldDB" id="A0A0F8Y953"/>
<dbReference type="NCBIfam" id="TIGR01764">
    <property type="entry name" value="excise"/>
    <property type="match status" value="1"/>
</dbReference>
<name>A0A0F8Y953_9ZZZZ</name>
<dbReference type="Pfam" id="PF12728">
    <property type="entry name" value="HTH_17"/>
    <property type="match status" value="1"/>
</dbReference>
<dbReference type="GO" id="GO:0003677">
    <property type="term" value="F:DNA binding"/>
    <property type="evidence" value="ECO:0007669"/>
    <property type="project" value="InterPro"/>
</dbReference>
<dbReference type="InterPro" id="IPR009061">
    <property type="entry name" value="DNA-bd_dom_put_sf"/>
</dbReference>
<gene>
    <name evidence="2" type="ORF">LCGC14_2925980</name>
</gene>
<dbReference type="SUPFAM" id="SSF46955">
    <property type="entry name" value="Putative DNA-binding domain"/>
    <property type="match status" value="1"/>
</dbReference>
<dbReference type="EMBL" id="LAZR01058280">
    <property type="protein sequence ID" value="KKK70240.1"/>
    <property type="molecule type" value="Genomic_DNA"/>
</dbReference>
<proteinExistence type="predicted"/>
<evidence type="ECO:0000313" key="2">
    <source>
        <dbReference type="EMBL" id="KKK70240.1"/>
    </source>
</evidence>
<protein>
    <recommendedName>
        <fullName evidence="1">Helix-turn-helix domain-containing protein</fullName>
    </recommendedName>
</protein>
<accession>A0A0F8Y953</accession>
<organism evidence="2">
    <name type="scientific">marine sediment metagenome</name>
    <dbReference type="NCBI Taxonomy" id="412755"/>
    <lineage>
        <taxon>unclassified sequences</taxon>
        <taxon>metagenomes</taxon>
        <taxon>ecological metagenomes</taxon>
    </lineage>
</organism>
<evidence type="ECO:0000259" key="1">
    <source>
        <dbReference type="Pfam" id="PF12728"/>
    </source>
</evidence>
<feature type="domain" description="Helix-turn-helix" evidence="1">
    <location>
        <begin position="5"/>
        <end position="51"/>
    </location>
</feature>
<comment type="caution">
    <text evidence="2">The sequence shown here is derived from an EMBL/GenBank/DDBJ whole genome shotgun (WGS) entry which is preliminary data.</text>
</comment>
<dbReference type="InterPro" id="IPR041657">
    <property type="entry name" value="HTH_17"/>
</dbReference>
<reference evidence="2" key="1">
    <citation type="journal article" date="2015" name="Nature">
        <title>Complex archaea that bridge the gap between prokaryotes and eukaryotes.</title>
        <authorList>
            <person name="Spang A."/>
            <person name="Saw J.H."/>
            <person name="Jorgensen S.L."/>
            <person name="Zaremba-Niedzwiedzka K."/>
            <person name="Martijn J."/>
            <person name="Lind A.E."/>
            <person name="van Eijk R."/>
            <person name="Schleper C."/>
            <person name="Guy L."/>
            <person name="Ettema T.J."/>
        </authorList>
    </citation>
    <scope>NUCLEOTIDE SEQUENCE</scope>
</reference>